<evidence type="ECO:0000256" key="2">
    <source>
        <dbReference type="ARBA" id="ARBA00022475"/>
    </source>
</evidence>
<organism evidence="8 9">
    <name type="scientific">Planotetraspora mira</name>
    <dbReference type="NCBI Taxonomy" id="58121"/>
    <lineage>
        <taxon>Bacteria</taxon>
        <taxon>Bacillati</taxon>
        <taxon>Actinomycetota</taxon>
        <taxon>Actinomycetes</taxon>
        <taxon>Streptosporangiales</taxon>
        <taxon>Streptosporangiaceae</taxon>
        <taxon>Planotetraspora</taxon>
    </lineage>
</organism>
<keyword evidence="4 6" id="KW-1133">Transmembrane helix</keyword>
<feature type="transmembrane region" description="Helical" evidence="6">
    <location>
        <begin position="238"/>
        <end position="254"/>
    </location>
</feature>
<evidence type="ECO:0000259" key="7">
    <source>
        <dbReference type="SMART" id="SM00849"/>
    </source>
</evidence>
<dbReference type="Proteomes" id="UP000650628">
    <property type="component" value="Unassembled WGS sequence"/>
</dbReference>
<feature type="transmembrane region" description="Helical" evidence="6">
    <location>
        <begin position="407"/>
        <end position="426"/>
    </location>
</feature>
<evidence type="ECO:0000256" key="5">
    <source>
        <dbReference type="ARBA" id="ARBA00023136"/>
    </source>
</evidence>
<keyword evidence="2" id="KW-1003">Cell membrane</keyword>
<dbReference type="SUPFAM" id="SSF56281">
    <property type="entry name" value="Metallo-hydrolase/oxidoreductase"/>
    <property type="match status" value="1"/>
</dbReference>
<dbReference type="InterPro" id="IPR052159">
    <property type="entry name" value="Competence_DNA_uptake"/>
</dbReference>
<feature type="domain" description="Metallo-beta-lactamase" evidence="7">
    <location>
        <begin position="470"/>
        <end position="649"/>
    </location>
</feature>
<reference evidence="8 9" key="1">
    <citation type="submission" date="2021-01" db="EMBL/GenBank/DDBJ databases">
        <title>Whole genome shotgun sequence of Planotetraspora mira NBRC 15435.</title>
        <authorList>
            <person name="Komaki H."/>
            <person name="Tamura T."/>
        </authorList>
    </citation>
    <scope>NUCLEOTIDE SEQUENCE [LARGE SCALE GENOMIC DNA]</scope>
    <source>
        <strain evidence="8 9">NBRC 15435</strain>
    </source>
</reference>
<keyword evidence="5 6" id="KW-0472">Membrane</keyword>
<dbReference type="InterPro" id="IPR036866">
    <property type="entry name" value="RibonucZ/Hydroxyglut_hydro"/>
</dbReference>
<dbReference type="NCBIfam" id="TIGR00360">
    <property type="entry name" value="ComEC_N-term"/>
    <property type="match status" value="1"/>
</dbReference>
<dbReference type="SMART" id="SM00849">
    <property type="entry name" value="Lactamase_B"/>
    <property type="match status" value="1"/>
</dbReference>
<sequence>MGVLACLSATAAVVAFKVHTVSTGPVPGLAARSASVTADVVITDDPRVRPHRGGVARRDSAVVEARMVSVSAGTARFAVDVPVVLFGSGDGWSSLLPSQRVRVRGRLGPAEPGELTAAVMLVRGPPRSLSGPSAPQTVAGALRAGLREASDVLSPDQRGLLPGLVVGDVSRLDDQVRQDLTTAGLSHLTAVSGANLALIAGAALALARLGGLSLPLRALVAVAAMVGFAVVARPSPSVLRALVMGTIAAVALGTGRPKDGVAILSATVLGLILFDPGLARQYGFALSVFATGGILVLAPPWRERLAERMPVLAAEAIAVPAAAQAAVTPVLVLMSGRIDLVAIPANLLAGPAVAPATVLGFAAAIVAPLSMGAAQILVHPAGWAVGWIIVVAEHAAGVPMATIGWPGGPGGLVLLAVAAVTAWALLRGRARRRIALALLAGALVAVLVAGPVASRWPPPGWLLVACDVGQGDALAVSAGPGKAIVIDTGPEPGPVDRCLRDLDVRQVPLMVLTHPHLDHVGGLEGAMRGRAVGAALVSPGRVPERESARVSWRLRTKGVPEWVMPPGTRWRFGGAEITVIAPSSDAAREGPGEGAIANNASVVLLVRWFEPAGRLLGSALLAGDLETESQAVLSRLGIPPVDVLKVPHHGSGRQDPGFLAATRARAALISVGAVNDYGHPAPLTTNRLSRLGMRVYRTDLSGDLAVTVQEGRLGIVPRKG</sequence>
<evidence type="ECO:0000256" key="6">
    <source>
        <dbReference type="SAM" id="Phobius"/>
    </source>
</evidence>
<proteinExistence type="predicted"/>
<dbReference type="PANTHER" id="PTHR30619">
    <property type="entry name" value="DNA INTERNALIZATION/COMPETENCE PROTEIN COMEC/REC2"/>
    <property type="match status" value="1"/>
</dbReference>
<dbReference type="InterPro" id="IPR035681">
    <property type="entry name" value="ComA-like_MBL"/>
</dbReference>
<gene>
    <name evidence="8" type="ORF">Pmi06nite_05940</name>
</gene>
<evidence type="ECO:0000313" key="8">
    <source>
        <dbReference type="EMBL" id="GII27152.1"/>
    </source>
</evidence>
<feature type="transmembrane region" description="Helical" evidence="6">
    <location>
        <begin position="214"/>
        <end position="232"/>
    </location>
</feature>
<dbReference type="PANTHER" id="PTHR30619:SF1">
    <property type="entry name" value="RECOMBINATION PROTEIN 2"/>
    <property type="match status" value="1"/>
</dbReference>
<dbReference type="Pfam" id="PF03772">
    <property type="entry name" value="Competence"/>
    <property type="match status" value="1"/>
</dbReference>
<dbReference type="Gene3D" id="3.60.15.10">
    <property type="entry name" value="Ribonuclease Z/Hydroxyacylglutathione hydrolase-like"/>
    <property type="match status" value="1"/>
</dbReference>
<protein>
    <submittedName>
        <fullName evidence="8">Membrane protein</fullName>
    </submittedName>
</protein>
<name>A0A8J3TK41_9ACTN</name>
<dbReference type="AlphaFoldDB" id="A0A8J3TK41"/>
<dbReference type="Pfam" id="PF00753">
    <property type="entry name" value="Lactamase_B"/>
    <property type="match status" value="1"/>
</dbReference>
<dbReference type="InterPro" id="IPR004477">
    <property type="entry name" value="ComEC_N"/>
</dbReference>
<comment type="caution">
    <text evidence="8">The sequence shown here is derived from an EMBL/GenBank/DDBJ whole genome shotgun (WGS) entry which is preliminary data.</text>
</comment>
<accession>A0A8J3TK41</accession>
<keyword evidence="9" id="KW-1185">Reference proteome</keyword>
<dbReference type="EMBL" id="BOOO01000002">
    <property type="protein sequence ID" value="GII27152.1"/>
    <property type="molecule type" value="Genomic_DNA"/>
</dbReference>
<evidence type="ECO:0000256" key="4">
    <source>
        <dbReference type="ARBA" id="ARBA00022989"/>
    </source>
</evidence>
<feature type="transmembrane region" description="Helical" evidence="6">
    <location>
        <begin position="381"/>
        <end position="401"/>
    </location>
</feature>
<feature type="transmembrane region" description="Helical" evidence="6">
    <location>
        <begin position="284"/>
        <end position="301"/>
    </location>
</feature>
<evidence type="ECO:0000313" key="9">
    <source>
        <dbReference type="Proteomes" id="UP000650628"/>
    </source>
</evidence>
<evidence type="ECO:0000256" key="3">
    <source>
        <dbReference type="ARBA" id="ARBA00022692"/>
    </source>
</evidence>
<feature type="transmembrane region" description="Helical" evidence="6">
    <location>
        <begin position="347"/>
        <end position="369"/>
    </location>
</feature>
<dbReference type="InterPro" id="IPR001279">
    <property type="entry name" value="Metallo-B-lactamas"/>
</dbReference>
<feature type="transmembrane region" description="Helical" evidence="6">
    <location>
        <begin position="185"/>
        <end position="207"/>
    </location>
</feature>
<feature type="transmembrane region" description="Helical" evidence="6">
    <location>
        <begin position="313"/>
        <end position="335"/>
    </location>
</feature>
<dbReference type="CDD" id="cd07731">
    <property type="entry name" value="ComA-like_MBL-fold"/>
    <property type="match status" value="1"/>
</dbReference>
<dbReference type="GO" id="GO:0005886">
    <property type="term" value="C:plasma membrane"/>
    <property type="evidence" value="ECO:0007669"/>
    <property type="project" value="UniProtKB-SubCell"/>
</dbReference>
<feature type="transmembrane region" description="Helical" evidence="6">
    <location>
        <begin position="433"/>
        <end position="453"/>
    </location>
</feature>
<comment type="subcellular location">
    <subcellularLocation>
        <location evidence="1">Cell membrane</location>
        <topology evidence="1">Multi-pass membrane protein</topology>
    </subcellularLocation>
</comment>
<keyword evidence="3 6" id="KW-0812">Transmembrane</keyword>
<evidence type="ECO:0000256" key="1">
    <source>
        <dbReference type="ARBA" id="ARBA00004651"/>
    </source>
</evidence>